<dbReference type="EMBL" id="CP053586">
    <property type="protein sequence ID" value="WNZ23466.1"/>
    <property type="molecule type" value="Genomic_DNA"/>
</dbReference>
<sequence>MDSRVQIIQVSGILDGMNGGQLRRTIDEMLKAGTRVILIDCTAVEFMDSSGLGALVMALKQTKLLGGQLSLCGINDQVKMLLDLTNMSKVFKIFPSCEAFKQSV</sequence>
<proteinExistence type="inferred from homology"/>
<dbReference type="Pfam" id="PF01740">
    <property type="entry name" value="STAS"/>
    <property type="match status" value="1"/>
</dbReference>
<evidence type="ECO:0000259" key="3">
    <source>
        <dbReference type="PROSITE" id="PS50801"/>
    </source>
</evidence>
<dbReference type="InterPro" id="IPR036513">
    <property type="entry name" value="STAS_dom_sf"/>
</dbReference>
<evidence type="ECO:0000256" key="1">
    <source>
        <dbReference type="ARBA" id="ARBA00009013"/>
    </source>
</evidence>
<name>A0AA96WJN5_9CYAN</name>
<dbReference type="GO" id="GO:0043856">
    <property type="term" value="F:anti-sigma factor antagonist activity"/>
    <property type="evidence" value="ECO:0007669"/>
    <property type="project" value="InterPro"/>
</dbReference>
<organism evidence="4">
    <name type="scientific">Leptolyngbya sp. NK1-12</name>
    <dbReference type="NCBI Taxonomy" id="2547451"/>
    <lineage>
        <taxon>Bacteria</taxon>
        <taxon>Bacillati</taxon>
        <taxon>Cyanobacteriota</taxon>
        <taxon>Cyanophyceae</taxon>
        <taxon>Leptolyngbyales</taxon>
        <taxon>Leptolyngbyaceae</taxon>
        <taxon>Leptolyngbya group</taxon>
        <taxon>Leptolyngbya</taxon>
    </lineage>
</organism>
<dbReference type="PANTHER" id="PTHR33495">
    <property type="entry name" value="ANTI-SIGMA FACTOR ANTAGONIST TM_1081-RELATED-RELATED"/>
    <property type="match status" value="1"/>
</dbReference>
<accession>A0AA96WJN5</accession>
<evidence type="ECO:0000256" key="2">
    <source>
        <dbReference type="RuleBase" id="RU003749"/>
    </source>
</evidence>
<evidence type="ECO:0000313" key="4">
    <source>
        <dbReference type="EMBL" id="WNZ23466.1"/>
    </source>
</evidence>
<dbReference type="SUPFAM" id="SSF52091">
    <property type="entry name" value="SpoIIaa-like"/>
    <property type="match status" value="1"/>
</dbReference>
<feature type="domain" description="STAS" evidence="3">
    <location>
        <begin position="1"/>
        <end position="104"/>
    </location>
</feature>
<dbReference type="RefSeq" id="WP_211621767.1">
    <property type="nucleotide sequence ID" value="NZ_CP053586.1"/>
</dbReference>
<dbReference type="NCBIfam" id="TIGR00377">
    <property type="entry name" value="ant_ant_sig"/>
    <property type="match status" value="1"/>
</dbReference>
<dbReference type="Gene3D" id="3.30.750.24">
    <property type="entry name" value="STAS domain"/>
    <property type="match status" value="1"/>
</dbReference>
<dbReference type="InterPro" id="IPR003658">
    <property type="entry name" value="Anti-sigma_ant"/>
</dbReference>
<protein>
    <recommendedName>
        <fullName evidence="2">Anti-sigma factor antagonist</fullName>
    </recommendedName>
</protein>
<reference evidence="4" key="1">
    <citation type="submission" date="2020-05" db="EMBL/GenBank/DDBJ databases">
        <authorList>
            <person name="Zhu T."/>
            <person name="Keshari N."/>
            <person name="Lu X."/>
        </authorList>
    </citation>
    <scope>NUCLEOTIDE SEQUENCE</scope>
    <source>
        <strain evidence="4">NK1-12</strain>
    </source>
</reference>
<dbReference type="PROSITE" id="PS50801">
    <property type="entry name" value="STAS"/>
    <property type="match status" value="1"/>
</dbReference>
<dbReference type="InterPro" id="IPR002645">
    <property type="entry name" value="STAS_dom"/>
</dbReference>
<dbReference type="AlphaFoldDB" id="A0AA96WJN5"/>
<dbReference type="PANTHER" id="PTHR33495:SF2">
    <property type="entry name" value="ANTI-SIGMA FACTOR ANTAGONIST TM_1081-RELATED"/>
    <property type="match status" value="1"/>
</dbReference>
<comment type="similarity">
    <text evidence="1 2">Belongs to the anti-sigma-factor antagonist family.</text>
</comment>
<gene>
    <name evidence="4" type="ORF">HJG54_11780</name>
</gene>
<dbReference type="CDD" id="cd07043">
    <property type="entry name" value="STAS_anti-anti-sigma_factors"/>
    <property type="match status" value="1"/>
</dbReference>